<dbReference type="Pfam" id="PF25553">
    <property type="entry name" value="BTB-POZ_ANK-like"/>
    <property type="match status" value="1"/>
</dbReference>
<keyword evidence="3" id="KW-0833">Ubl conjugation pathway</keyword>
<protein>
    <recommendedName>
        <fullName evidence="5">BTB domain-containing protein</fullName>
    </recommendedName>
</protein>
<evidence type="ECO:0000259" key="5">
    <source>
        <dbReference type="PROSITE" id="PS50097"/>
    </source>
</evidence>
<evidence type="ECO:0000256" key="1">
    <source>
        <dbReference type="ARBA" id="ARBA00002668"/>
    </source>
</evidence>
<dbReference type="AlphaFoldDB" id="A0AAP0CB39"/>
<feature type="region of interest" description="Disordered" evidence="4">
    <location>
        <begin position="1"/>
        <end position="101"/>
    </location>
</feature>
<evidence type="ECO:0000313" key="6">
    <source>
        <dbReference type="EMBL" id="KAK9053125.1"/>
    </source>
</evidence>
<comment type="caution">
    <text evidence="6">The sequence shown here is derived from an EMBL/GenBank/DDBJ whole genome shotgun (WGS) entry which is preliminary data.</text>
</comment>
<feature type="domain" description="BTB" evidence="5">
    <location>
        <begin position="217"/>
        <end position="304"/>
    </location>
</feature>
<keyword evidence="7" id="KW-1185">Reference proteome</keyword>
<comment type="function">
    <text evidence="1">May act as a substrate-specific adapter of an E3 ubiquitin-protein ligase complex (CUL3-RBX1-BTB) which mediates the ubiquitination and subsequent proteasomal degradation of target proteins.</text>
</comment>
<feature type="compositionally biased region" description="Polar residues" evidence="4">
    <location>
        <begin position="164"/>
        <end position="175"/>
    </location>
</feature>
<dbReference type="InterPro" id="IPR058039">
    <property type="entry name" value="At3g05675-like_ankyrin"/>
</dbReference>
<comment type="pathway">
    <text evidence="2">Protein modification; protein ubiquitination.</text>
</comment>
<dbReference type="PROSITE" id="PS50097">
    <property type="entry name" value="BTB"/>
    <property type="match status" value="1"/>
</dbReference>
<evidence type="ECO:0000256" key="3">
    <source>
        <dbReference type="ARBA" id="ARBA00022786"/>
    </source>
</evidence>
<dbReference type="InterPro" id="IPR038920">
    <property type="entry name" value="At3g05675-like"/>
</dbReference>
<dbReference type="InterPro" id="IPR000210">
    <property type="entry name" value="BTB/POZ_dom"/>
</dbReference>
<accession>A0AAP0CB39</accession>
<dbReference type="InterPro" id="IPR011333">
    <property type="entry name" value="SKP1/BTB/POZ_sf"/>
</dbReference>
<dbReference type="Gene3D" id="3.30.710.10">
    <property type="entry name" value="Potassium Channel Kv1.1, Chain A"/>
    <property type="match status" value="1"/>
</dbReference>
<name>A0AAP0CB39_9ASTR</name>
<feature type="compositionally biased region" description="Basic residues" evidence="4">
    <location>
        <begin position="9"/>
        <end position="24"/>
    </location>
</feature>
<dbReference type="EMBL" id="JBCNJP010000027">
    <property type="protein sequence ID" value="KAK9053125.1"/>
    <property type="molecule type" value="Genomic_DNA"/>
</dbReference>
<feature type="compositionally biased region" description="Low complexity" evidence="4">
    <location>
        <begin position="27"/>
        <end position="39"/>
    </location>
</feature>
<feature type="compositionally biased region" description="Pro residues" evidence="4">
    <location>
        <begin position="66"/>
        <end position="78"/>
    </location>
</feature>
<gene>
    <name evidence="6" type="ORF">SSX86_029755</name>
</gene>
<evidence type="ECO:0000256" key="2">
    <source>
        <dbReference type="ARBA" id="ARBA00004906"/>
    </source>
</evidence>
<feature type="compositionally biased region" description="Polar residues" evidence="4">
    <location>
        <begin position="80"/>
        <end position="101"/>
    </location>
</feature>
<proteinExistence type="predicted"/>
<sequence length="627" mass="70451">MAATASNYHPKKKPTTIRFRRRRIKETTISSSATSTTTTTHHHHPSAVSPENTSWCCPPAVSSHKPPQPTSLPVPPVPESFSTEKSQPLSFESNLEKAQSIPTMTTTTTLHGAAGSYQEPLASSFTQFNSALTAGLLNPISSPPPTRSSPTLFEMMANEPDSKIPNNGSVTTPKRPSNGHLIPPSLVVDRQALMQQRLSDILSCGSPGNLFNDPSSSDVRLTLSSKDGLSVCMNVHRQILVAHSRFFADKLSDNRRRMGQQGPQLRGLIDNSIPYIVEIADCDDIEVYIESIRLMYCKDLRRKLMKDDVPRVLGILKVSAAIGFNAGVFSCLEYLEAAPWAEDDEENVSSLLSVLQLEGVNVGEVLKRVSVDVTHESDDGNDNQETLLKLLHVVLEGKDEKARRDMKVLVSKMLHENSSRNDLKKESLYSACDNCLHLLQHHFLKASKGDLQDVDQIQRQSGNLHWLLDILIDRQISDDFLKIWASQTELSEVHCKVPAVHRYEISRVTARLFVGIGKGQLLASKESRCLLLQTWLVPFYDDFTWMRRGSRGLDRNLIEEGLSNTILTLPLAWQQEILMSWFDRFLNSGDDCPNIQKGFEIWWKRAFWRNPELHREFHITNAKGRNS</sequence>
<reference evidence="6 7" key="1">
    <citation type="submission" date="2024-04" db="EMBL/GenBank/DDBJ databases">
        <title>The reference genome of an endangered Asteraceae, Deinandra increscens subsp. villosa, native to the Central Coast of California.</title>
        <authorList>
            <person name="Guilliams M."/>
            <person name="Hasenstab-Lehman K."/>
            <person name="Meyer R."/>
            <person name="Mcevoy S."/>
        </authorList>
    </citation>
    <scope>NUCLEOTIDE SEQUENCE [LARGE SCALE GENOMIC DNA]</scope>
    <source>
        <tissue evidence="6">Leaf</tissue>
    </source>
</reference>
<dbReference type="PANTHER" id="PTHR31060">
    <property type="entry name" value="OSJNBA0011J08.25 PROTEIN-RELATED"/>
    <property type="match status" value="1"/>
</dbReference>
<dbReference type="Proteomes" id="UP001408789">
    <property type="component" value="Unassembled WGS sequence"/>
</dbReference>
<evidence type="ECO:0000313" key="7">
    <source>
        <dbReference type="Proteomes" id="UP001408789"/>
    </source>
</evidence>
<organism evidence="6 7">
    <name type="scientific">Deinandra increscens subsp. villosa</name>
    <dbReference type="NCBI Taxonomy" id="3103831"/>
    <lineage>
        <taxon>Eukaryota</taxon>
        <taxon>Viridiplantae</taxon>
        <taxon>Streptophyta</taxon>
        <taxon>Embryophyta</taxon>
        <taxon>Tracheophyta</taxon>
        <taxon>Spermatophyta</taxon>
        <taxon>Magnoliopsida</taxon>
        <taxon>eudicotyledons</taxon>
        <taxon>Gunneridae</taxon>
        <taxon>Pentapetalae</taxon>
        <taxon>asterids</taxon>
        <taxon>campanulids</taxon>
        <taxon>Asterales</taxon>
        <taxon>Asteraceae</taxon>
        <taxon>Asteroideae</taxon>
        <taxon>Heliantheae alliance</taxon>
        <taxon>Madieae</taxon>
        <taxon>Madiinae</taxon>
        <taxon>Deinandra</taxon>
    </lineage>
</organism>
<evidence type="ECO:0000256" key="4">
    <source>
        <dbReference type="SAM" id="MobiDB-lite"/>
    </source>
</evidence>
<feature type="region of interest" description="Disordered" evidence="4">
    <location>
        <begin position="160"/>
        <end position="180"/>
    </location>
</feature>
<dbReference type="PANTHER" id="PTHR31060:SF3">
    <property type="entry name" value="OS04G0579700 PROTEIN"/>
    <property type="match status" value="1"/>
</dbReference>